<feature type="transmembrane region" description="Helical" evidence="3">
    <location>
        <begin position="508"/>
        <end position="541"/>
    </location>
</feature>
<dbReference type="InterPro" id="IPR025724">
    <property type="entry name" value="GAG-pre-integrase_dom"/>
</dbReference>
<comment type="caution">
    <text evidence="8">The sequence shown here is derived from an EMBL/GenBank/DDBJ whole genome shotgun (WGS) entry which is preliminary data.</text>
</comment>
<dbReference type="Pfam" id="PF22936">
    <property type="entry name" value="Pol_BBD"/>
    <property type="match status" value="1"/>
</dbReference>
<dbReference type="OrthoDB" id="414104at2759"/>
<evidence type="ECO:0000259" key="6">
    <source>
        <dbReference type="Pfam" id="PF14244"/>
    </source>
</evidence>
<evidence type="ECO:0000256" key="3">
    <source>
        <dbReference type="SAM" id="Phobius"/>
    </source>
</evidence>
<dbReference type="CDD" id="cd09272">
    <property type="entry name" value="RNase_HI_RT_Ty1"/>
    <property type="match status" value="1"/>
</dbReference>
<keyword evidence="1" id="KW-0645">Protease</keyword>
<dbReference type="Pfam" id="PF07727">
    <property type="entry name" value="RVT_2"/>
    <property type="match status" value="2"/>
</dbReference>
<feature type="region of interest" description="Disordered" evidence="2">
    <location>
        <begin position="1151"/>
        <end position="1181"/>
    </location>
</feature>
<dbReference type="InterPro" id="IPR043502">
    <property type="entry name" value="DNA/RNA_pol_sf"/>
</dbReference>
<feature type="domain" description="Retrotransposon Copia-like N-terminal" evidence="6">
    <location>
        <begin position="557"/>
        <end position="603"/>
    </location>
</feature>
<dbReference type="InterPro" id="IPR029472">
    <property type="entry name" value="Copia-like_N"/>
</dbReference>
<feature type="domain" description="Reverse transcriptase Ty1/copia-type" evidence="4">
    <location>
        <begin position="1282"/>
        <end position="1523"/>
    </location>
</feature>
<organism evidence="8 9">
    <name type="scientific">Artemisia annua</name>
    <name type="common">Sweet wormwood</name>
    <dbReference type="NCBI Taxonomy" id="35608"/>
    <lineage>
        <taxon>Eukaryota</taxon>
        <taxon>Viridiplantae</taxon>
        <taxon>Streptophyta</taxon>
        <taxon>Embryophyta</taxon>
        <taxon>Tracheophyta</taxon>
        <taxon>Spermatophyta</taxon>
        <taxon>Magnoliopsida</taxon>
        <taxon>eudicotyledons</taxon>
        <taxon>Gunneridae</taxon>
        <taxon>Pentapetalae</taxon>
        <taxon>asterids</taxon>
        <taxon>campanulids</taxon>
        <taxon>Asterales</taxon>
        <taxon>Asteraceae</taxon>
        <taxon>Asteroideae</taxon>
        <taxon>Anthemideae</taxon>
        <taxon>Artemisiinae</taxon>
        <taxon>Artemisia</taxon>
    </lineage>
</organism>
<feature type="transmembrane region" description="Helical" evidence="3">
    <location>
        <begin position="329"/>
        <end position="352"/>
    </location>
</feature>
<dbReference type="InterPro" id="IPR054722">
    <property type="entry name" value="PolX-like_BBD"/>
</dbReference>
<evidence type="ECO:0000256" key="2">
    <source>
        <dbReference type="SAM" id="MobiDB-lite"/>
    </source>
</evidence>
<evidence type="ECO:0000259" key="7">
    <source>
        <dbReference type="Pfam" id="PF22936"/>
    </source>
</evidence>
<gene>
    <name evidence="8" type="ORF">CTI12_AA065340</name>
</gene>
<feature type="domain" description="Retrovirus-related Pol polyprotein from transposon TNT 1-94-like beta-barrel" evidence="7">
    <location>
        <begin position="935"/>
        <end position="1010"/>
    </location>
</feature>
<dbReference type="Proteomes" id="UP000245207">
    <property type="component" value="Unassembled WGS sequence"/>
</dbReference>
<name>A0A2U1Q790_ARTAN</name>
<dbReference type="SUPFAM" id="SSF56672">
    <property type="entry name" value="DNA/RNA polymerases"/>
    <property type="match status" value="2"/>
</dbReference>
<evidence type="ECO:0000259" key="4">
    <source>
        <dbReference type="Pfam" id="PF07727"/>
    </source>
</evidence>
<dbReference type="PANTHER" id="PTHR11439:SF508">
    <property type="entry name" value="RNA-DIRECTED DNA POLYMERASE"/>
    <property type="match status" value="1"/>
</dbReference>
<dbReference type="PANTHER" id="PTHR11439">
    <property type="entry name" value="GAG-POL-RELATED RETROTRANSPOSON"/>
    <property type="match status" value="1"/>
</dbReference>
<dbReference type="GO" id="GO:0004190">
    <property type="term" value="F:aspartic-type endopeptidase activity"/>
    <property type="evidence" value="ECO:0007669"/>
    <property type="project" value="UniProtKB-KW"/>
</dbReference>
<evidence type="ECO:0000313" key="9">
    <source>
        <dbReference type="Proteomes" id="UP000245207"/>
    </source>
</evidence>
<dbReference type="STRING" id="35608.A0A2U1Q790"/>
<protein>
    <submittedName>
        <fullName evidence="8">Uncharacterized protein</fullName>
    </submittedName>
</protein>
<accession>A0A2U1Q790</accession>
<keyword evidence="1" id="KW-0378">Hydrolase</keyword>
<dbReference type="InterPro" id="IPR013103">
    <property type="entry name" value="RVT_2"/>
</dbReference>
<evidence type="ECO:0000259" key="5">
    <source>
        <dbReference type="Pfam" id="PF13976"/>
    </source>
</evidence>
<keyword evidence="3" id="KW-0812">Transmembrane</keyword>
<keyword evidence="3" id="KW-0472">Membrane</keyword>
<feature type="compositionally biased region" description="Polar residues" evidence="2">
    <location>
        <begin position="1161"/>
        <end position="1178"/>
    </location>
</feature>
<evidence type="ECO:0000313" key="8">
    <source>
        <dbReference type="EMBL" id="PWA93880.1"/>
    </source>
</evidence>
<keyword evidence="1" id="KW-0064">Aspartyl protease</keyword>
<proteinExistence type="predicted"/>
<dbReference type="EMBL" id="PKPP01000349">
    <property type="protein sequence ID" value="PWA93880.1"/>
    <property type="molecule type" value="Genomic_DNA"/>
</dbReference>
<reference evidence="8 9" key="1">
    <citation type="journal article" date="2018" name="Mol. Plant">
        <title>The genome of Artemisia annua provides insight into the evolution of Asteraceae family and artemisinin biosynthesis.</title>
        <authorList>
            <person name="Shen Q."/>
            <person name="Zhang L."/>
            <person name="Liao Z."/>
            <person name="Wang S."/>
            <person name="Yan T."/>
            <person name="Shi P."/>
            <person name="Liu M."/>
            <person name="Fu X."/>
            <person name="Pan Q."/>
            <person name="Wang Y."/>
            <person name="Lv Z."/>
            <person name="Lu X."/>
            <person name="Zhang F."/>
            <person name="Jiang W."/>
            <person name="Ma Y."/>
            <person name="Chen M."/>
            <person name="Hao X."/>
            <person name="Li L."/>
            <person name="Tang Y."/>
            <person name="Lv G."/>
            <person name="Zhou Y."/>
            <person name="Sun X."/>
            <person name="Brodelius P.E."/>
            <person name="Rose J.K.C."/>
            <person name="Tang K."/>
        </authorList>
    </citation>
    <scope>NUCLEOTIDE SEQUENCE [LARGE SCALE GENOMIC DNA]</scope>
    <source>
        <strain evidence="9">cv. Huhao1</strain>
        <tissue evidence="8">Leaf</tissue>
    </source>
</reference>
<sequence length="1772" mass="199369">MTNLCIFIKIVYPTSVNTKPPWFRDHCWVESHFEKLAFKIPELQSWVEQIGHHREKHNSCVGFNLQIQAAAKINDGVIDGSPSLNEAIPYIVKQMLRITTSPPAASDPAAPAYSVFLNGPAFHTSNYINYSNITKPSILHLINSLTQEKIPTSFAQAYKHPKWREAMDKEISAPEENGTWEVTTLPPDKTPIGYKWVFRIKYNADGTVDKYKARLVAKGYNQKEGIDYTDTFAPVAKMTTVRTILAVGSFSNWHTHQLDINNAFLHGDLPEEVYMSIPSGYSKTYPPNTLCKLKKSLYGLKQANRQWFIKLTTFLLSLGFKQSHSDTSLFTYFTTSVSIVLLIYVDDILLAGNSLSFIKEIKEKLHKEFSIKDLGELSYYLGIEFIRNEKGIAMTQRKYALDLIEHAGLMDSKHAKTPINPQIKLTYDEGEPLPDPSFYRTLVGKLIYLTISRPDIAFAAQLLSQFSQAPHTAHLKALLRVMRYIKLSPRQVLKVSLLYDKQMNLQGLFVVCLFLGCFLLVICVVVALFVWFVCSLFSVIMAIMISSLDQSNPLHLHPNDSNCASVVSVKLAGVENYRVWASAMKLAMQIKNKMGFLDGSCVKTAYAASPLLEAQWDRCNAVVLNWILSSLTQDVYLGHVFSDNASVVWKDLKDTYDRIDGSVVFNLLQKINSFKQGGLPVSEYYHKLNSLWREFDILTKLPDCTCEARQELVDHGKLLKLMQFLMGLDDIYQPIRSTLLTRESLPEVKDAFVIVSREESHRGVPTTTVKTEKAQVSAFVSKTYDNKNTNWRRNNNGNNSGSNNRGNYDSLLCSHCGLKGHTVDRCFEIVGYPPGFKKNPNLKPANAFNKTNDFKSASVVNNGSKTGTGSMSLSNEQVMKLLSLLNDKPGTSAHANMAGRDSCSFFNCSVFFNQHFYKFFGANIKLDGVNYHLGWIIDSGANQHLTNSPLNMHNLVDISDLKITVGHPNGTLAKVTHVGNLKLNDNVVLFDVLVVPEYCVSLMSVNKLIKDSKLRVGFDETKCYIQDLNQQRVLGTGSESGGLYLFDKSKVSSACVIKSEFLSCFVSKDVWHSRLGHPANQVLKLLKGSLKLTHVDHEAPCDVCHKAKQTRDPFPLSEHKSSVFGDLIHLDVWGPYKVSVEDDVQDESLEQIPYPGAPQQPADSSSATPLDENFNSEGNAIPEIDVPSFQNVFQNQTEEGTTSYRRSSRSSKLHAKLNDYVLESKLKYGLDKYANHTRLSFDNCCFVANLNKSCEPSSYKEASMNVNWKGAMNDEIVALYENDTWEEVDLPEGRIPIGSKWVWKLKFKSNGEIERYKARVVAKGFNQKPGFDYDETFSPVVKMGTVRCLLSIAVQNDWKIFQMDVNNAFLYSDLNEEVYMLPPPGLFPEGSKKVCRLKKSLYGLKQAPRQWNLKLSEALFEAGFVQSKNDHSLFVKTKGSSVLYLLVYVDDLVITGNSEVEIENFKTFLRNKFKIKDLGELKYFLGIEVLKTSKGLCLNQRKYCLELLNDYGLLGCKPVLTPLPENIVLNHKESDDDKYLKNITSYQQLVGKLIYLTMTRPDISYAVHCLSQYMHSPLKSHFDIGLRVLRYLKLAPGNGLHFSKNDQGFKVSAYSDSDWAKCPVTRRSVSGYCVFVNGNLVSWKSKKQPTLSKSSAEAEYRCMASTTCEVMWILKVLNDFGISENLLPVELFCDNKAAIQIAANPVMHEKTKHFDIDVHLIREKVASGLIKTVKVDSKSQTADVLTKALGSVQHGVMVRNLGMINLFAGSSV</sequence>
<keyword evidence="3" id="KW-1133">Transmembrane helix</keyword>
<keyword evidence="9" id="KW-1185">Reference proteome</keyword>
<evidence type="ECO:0000256" key="1">
    <source>
        <dbReference type="ARBA" id="ARBA00022750"/>
    </source>
</evidence>
<dbReference type="Pfam" id="PF14244">
    <property type="entry name" value="Retrotran_gag_3"/>
    <property type="match status" value="1"/>
</dbReference>
<feature type="domain" description="Reverse transcriptase Ty1/copia-type" evidence="4">
    <location>
        <begin position="177"/>
        <end position="420"/>
    </location>
</feature>
<dbReference type="Pfam" id="PF13976">
    <property type="entry name" value="gag_pre-integrs"/>
    <property type="match status" value="1"/>
</dbReference>
<feature type="domain" description="GAG-pre-integrase" evidence="5">
    <location>
        <begin position="1042"/>
        <end position="1109"/>
    </location>
</feature>